<dbReference type="GO" id="GO:0005886">
    <property type="term" value="C:plasma membrane"/>
    <property type="evidence" value="ECO:0007669"/>
    <property type="project" value="UniProtKB-SubCell"/>
</dbReference>
<gene>
    <name evidence="11" type="ORF">CONCODRAFT_9297</name>
</gene>
<accession>A0A137P043</accession>
<dbReference type="PROSITE" id="PS50262">
    <property type="entry name" value="G_PROTEIN_RECEP_F1_2"/>
    <property type="match status" value="1"/>
</dbReference>
<comment type="subcellular location">
    <subcellularLocation>
        <location evidence="1">Cell membrane</location>
        <topology evidence="1">Multi-pass membrane protein</topology>
    </subcellularLocation>
</comment>
<evidence type="ECO:0000256" key="2">
    <source>
        <dbReference type="ARBA" id="ARBA00022475"/>
    </source>
</evidence>
<dbReference type="InterPro" id="IPR017452">
    <property type="entry name" value="GPCR_Rhodpsn_7TM"/>
</dbReference>
<dbReference type="PANTHER" id="PTHR24228">
    <property type="entry name" value="B2 BRADYKININ RECEPTOR/ANGIOTENSIN II RECEPTOR"/>
    <property type="match status" value="1"/>
</dbReference>
<name>A0A137P043_CONC2</name>
<keyword evidence="8" id="KW-0807">Transducer</keyword>
<keyword evidence="6 9" id="KW-0472">Membrane</keyword>
<feature type="transmembrane region" description="Helical" evidence="9">
    <location>
        <begin position="231"/>
        <end position="257"/>
    </location>
</feature>
<evidence type="ECO:0000256" key="7">
    <source>
        <dbReference type="ARBA" id="ARBA00023170"/>
    </source>
</evidence>
<evidence type="ECO:0000313" key="12">
    <source>
        <dbReference type="Proteomes" id="UP000070444"/>
    </source>
</evidence>
<evidence type="ECO:0000256" key="5">
    <source>
        <dbReference type="ARBA" id="ARBA00023040"/>
    </source>
</evidence>
<reference evidence="11 12" key="1">
    <citation type="journal article" date="2015" name="Genome Biol. Evol.">
        <title>Phylogenomic analyses indicate that early fungi evolved digesting cell walls of algal ancestors of land plants.</title>
        <authorList>
            <person name="Chang Y."/>
            <person name="Wang S."/>
            <person name="Sekimoto S."/>
            <person name="Aerts A.L."/>
            <person name="Choi C."/>
            <person name="Clum A."/>
            <person name="LaButti K.M."/>
            <person name="Lindquist E.A."/>
            <person name="Yee Ngan C."/>
            <person name="Ohm R.A."/>
            <person name="Salamov A.A."/>
            <person name="Grigoriev I.V."/>
            <person name="Spatafora J.W."/>
            <person name="Berbee M.L."/>
        </authorList>
    </citation>
    <scope>NUCLEOTIDE SEQUENCE [LARGE SCALE GENOMIC DNA]</scope>
    <source>
        <strain evidence="11 12">NRRL 28638</strain>
    </source>
</reference>
<evidence type="ECO:0000256" key="3">
    <source>
        <dbReference type="ARBA" id="ARBA00022692"/>
    </source>
</evidence>
<keyword evidence="7 11" id="KW-0675">Receptor</keyword>
<organism evidence="11 12">
    <name type="scientific">Conidiobolus coronatus (strain ATCC 28846 / CBS 209.66 / NRRL 28638)</name>
    <name type="common">Delacroixia coronata</name>
    <dbReference type="NCBI Taxonomy" id="796925"/>
    <lineage>
        <taxon>Eukaryota</taxon>
        <taxon>Fungi</taxon>
        <taxon>Fungi incertae sedis</taxon>
        <taxon>Zoopagomycota</taxon>
        <taxon>Entomophthoromycotina</taxon>
        <taxon>Entomophthoromycetes</taxon>
        <taxon>Entomophthorales</taxon>
        <taxon>Ancylistaceae</taxon>
        <taxon>Conidiobolus</taxon>
    </lineage>
</organism>
<evidence type="ECO:0000256" key="1">
    <source>
        <dbReference type="ARBA" id="ARBA00004651"/>
    </source>
</evidence>
<dbReference type="Gene3D" id="1.20.1070.10">
    <property type="entry name" value="Rhodopsin 7-helix transmembrane proteins"/>
    <property type="match status" value="1"/>
</dbReference>
<evidence type="ECO:0000256" key="8">
    <source>
        <dbReference type="ARBA" id="ARBA00023224"/>
    </source>
</evidence>
<feature type="transmembrane region" description="Helical" evidence="9">
    <location>
        <begin position="126"/>
        <end position="149"/>
    </location>
</feature>
<evidence type="ECO:0000313" key="11">
    <source>
        <dbReference type="EMBL" id="KXN68450.1"/>
    </source>
</evidence>
<feature type="transmembrane region" description="Helical" evidence="9">
    <location>
        <begin position="92"/>
        <end position="119"/>
    </location>
</feature>
<feature type="domain" description="G-protein coupled receptors family 1 profile" evidence="10">
    <location>
        <begin position="31"/>
        <end position="289"/>
    </location>
</feature>
<keyword evidence="2" id="KW-1003">Cell membrane</keyword>
<keyword evidence="12" id="KW-1185">Reference proteome</keyword>
<dbReference type="EMBL" id="KQ964575">
    <property type="protein sequence ID" value="KXN68450.1"/>
    <property type="molecule type" value="Genomic_DNA"/>
</dbReference>
<feature type="transmembrane region" description="Helical" evidence="9">
    <location>
        <begin position="20"/>
        <end position="41"/>
    </location>
</feature>
<dbReference type="Proteomes" id="UP000070444">
    <property type="component" value="Unassembled WGS sequence"/>
</dbReference>
<protein>
    <submittedName>
        <fullName evidence="11">Family A G protein-coupled receptor-like protein</fullName>
    </submittedName>
</protein>
<sequence length="326" mass="36882">MSELHIELDDPSVTIGTEVAMFSISVIGLLFNGLVVYITLFRHKSRHIAIWIMAFIAMLDIGFALTVIATQISKWVTLHQVLANPRFCQYSGLVYMLSVITSIDAVGILSLIRCIAIVYNVSIRGIYWYITIGLLLIFNTIFSIFGVIYEIMRVMPSQAYCQPSFRKNPFSKLYSIVIIGKFFLMLFIVITSYILITIKYCKLLSAFNSKSNATKDCSVGTRPTLVFQRGVIIRLIVLVFMYMLCFLPELLTLVYNLATNTQRDPIADAISGATMNLTILVNSVFVLFYHEETQGILISLLPSWIYRTNSDADIFNTSDFKINTDP</sequence>
<evidence type="ECO:0000259" key="10">
    <source>
        <dbReference type="PROSITE" id="PS50262"/>
    </source>
</evidence>
<feature type="transmembrane region" description="Helical" evidence="9">
    <location>
        <begin position="48"/>
        <end position="72"/>
    </location>
</feature>
<evidence type="ECO:0000256" key="9">
    <source>
        <dbReference type="SAM" id="Phobius"/>
    </source>
</evidence>
<dbReference type="InterPro" id="IPR000276">
    <property type="entry name" value="GPCR_Rhodpsn"/>
</dbReference>
<dbReference type="CDD" id="cd00637">
    <property type="entry name" value="7tm_classA_rhodopsin-like"/>
    <property type="match status" value="1"/>
</dbReference>
<dbReference type="GO" id="GO:0004930">
    <property type="term" value="F:G protein-coupled receptor activity"/>
    <property type="evidence" value="ECO:0007669"/>
    <property type="project" value="UniProtKB-KW"/>
</dbReference>
<keyword evidence="3 9" id="KW-0812">Transmembrane</keyword>
<keyword evidence="5" id="KW-0297">G-protein coupled receptor</keyword>
<feature type="transmembrane region" description="Helical" evidence="9">
    <location>
        <begin position="173"/>
        <end position="196"/>
    </location>
</feature>
<evidence type="ECO:0000256" key="6">
    <source>
        <dbReference type="ARBA" id="ARBA00023136"/>
    </source>
</evidence>
<dbReference type="PRINTS" id="PR00237">
    <property type="entry name" value="GPCRRHODOPSN"/>
</dbReference>
<dbReference type="AlphaFoldDB" id="A0A137P043"/>
<keyword evidence="4 9" id="KW-1133">Transmembrane helix</keyword>
<dbReference type="Pfam" id="PF00001">
    <property type="entry name" value="7tm_1"/>
    <property type="match status" value="1"/>
</dbReference>
<evidence type="ECO:0000256" key="4">
    <source>
        <dbReference type="ARBA" id="ARBA00022989"/>
    </source>
</evidence>
<feature type="transmembrane region" description="Helical" evidence="9">
    <location>
        <begin position="269"/>
        <end position="289"/>
    </location>
</feature>
<dbReference type="SUPFAM" id="SSF81321">
    <property type="entry name" value="Family A G protein-coupled receptor-like"/>
    <property type="match status" value="1"/>
</dbReference>
<dbReference type="PANTHER" id="PTHR24228:SF59">
    <property type="entry name" value="NEUROPEPTIDE RECEPTOR 15"/>
    <property type="match status" value="1"/>
</dbReference>
<dbReference type="OrthoDB" id="9370401at2759"/>
<proteinExistence type="predicted"/>